<dbReference type="EMBL" id="CP121194">
    <property type="protein sequence ID" value="XBH09964.1"/>
    <property type="molecule type" value="Genomic_DNA"/>
</dbReference>
<proteinExistence type="predicted"/>
<sequence length="156" mass="17170">MSRSRVAILVLVAAVLFAAPAAHSQDLQALTTASREQLDVVKVLLTQQAAWNHGDIEAFVQTYKDAPDTLMVTHQISHGFAGLVEEYRHDYPNRAAMGILTFSELEARPLDANFAIVVGKYHLERAKKEGGNAEGVFSVVLEKTDKGWKIVLDHTT</sequence>
<evidence type="ECO:0000259" key="2">
    <source>
        <dbReference type="Pfam" id="PF14534"/>
    </source>
</evidence>
<evidence type="ECO:0000256" key="1">
    <source>
        <dbReference type="SAM" id="SignalP"/>
    </source>
</evidence>
<gene>
    <name evidence="3" type="ORF">P4G45_15990</name>
    <name evidence="4" type="ORF">P8936_17200</name>
</gene>
<organism evidence="4">
    <name type="scientific">Edaphobacter paludis</name>
    <dbReference type="NCBI Taxonomy" id="3035702"/>
    <lineage>
        <taxon>Bacteria</taxon>
        <taxon>Pseudomonadati</taxon>
        <taxon>Acidobacteriota</taxon>
        <taxon>Terriglobia</taxon>
        <taxon>Terriglobales</taxon>
        <taxon>Acidobacteriaceae</taxon>
        <taxon>Edaphobacter</taxon>
    </lineage>
</organism>
<feature type="signal peptide" evidence="1">
    <location>
        <begin position="1"/>
        <end position="24"/>
    </location>
</feature>
<evidence type="ECO:0000313" key="4">
    <source>
        <dbReference type="EMBL" id="XBH13400.1"/>
    </source>
</evidence>
<feature type="chain" id="PRO_5043288628" evidence="1">
    <location>
        <begin position="25"/>
        <end position="156"/>
    </location>
</feature>
<dbReference type="Gene3D" id="3.10.450.50">
    <property type="match status" value="1"/>
</dbReference>
<protein>
    <submittedName>
        <fullName evidence="4">Nuclear transport factor 2 family protein</fullName>
    </submittedName>
</protein>
<reference evidence="4" key="1">
    <citation type="submission" date="2023-03" db="EMBL/GenBank/DDBJ databases">
        <title>Edaphobacter sp.</title>
        <authorList>
            <person name="Huber K.J."/>
            <person name="Papendorf J."/>
            <person name="Pilke C."/>
            <person name="Bunk B."/>
            <person name="Sproeer C."/>
            <person name="Pester M."/>
        </authorList>
    </citation>
    <scope>NUCLEOTIDE SEQUENCE</scope>
    <source>
        <strain evidence="3">DSM 109919</strain>
        <strain evidence="4">DSM 109920</strain>
    </source>
</reference>
<accession>A0AAU7D8H9</accession>
<dbReference type="SUPFAM" id="SSF54427">
    <property type="entry name" value="NTF2-like"/>
    <property type="match status" value="1"/>
</dbReference>
<dbReference type="AlphaFoldDB" id="A0AAU7D8H9"/>
<name>A0AAU7D8H9_9BACT</name>
<dbReference type="RefSeq" id="WP_348267470.1">
    <property type="nucleotide sequence ID" value="NZ_CP121194.1"/>
</dbReference>
<evidence type="ECO:0000313" key="3">
    <source>
        <dbReference type="EMBL" id="XBH09964.1"/>
    </source>
</evidence>
<keyword evidence="1" id="KW-0732">Signal</keyword>
<accession>A0AAU7CWU7</accession>
<dbReference type="Pfam" id="PF14534">
    <property type="entry name" value="DUF4440"/>
    <property type="match status" value="1"/>
</dbReference>
<dbReference type="InterPro" id="IPR032710">
    <property type="entry name" value="NTF2-like_dom_sf"/>
</dbReference>
<feature type="domain" description="DUF4440" evidence="2">
    <location>
        <begin position="43"/>
        <end position="150"/>
    </location>
</feature>
<dbReference type="KEGG" id="epl:P4G45_15990"/>
<dbReference type="InterPro" id="IPR027843">
    <property type="entry name" value="DUF4440"/>
</dbReference>
<dbReference type="EMBL" id="CP121195">
    <property type="protein sequence ID" value="XBH13400.1"/>
    <property type="molecule type" value="Genomic_DNA"/>
</dbReference>